<evidence type="ECO:0000256" key="2">
    <source>
        <dbReference type="SAM" id="SignalP"/>
    </source>
</evidence>
<evidence type="ECO:0000256" key="1">
    <source>
        <dbReference type="SAM" id="MobiDB-lite"/>
    </source>
</evidence>
<dbReference type="Pfam" id="PF00462">
    <property type="entry name" value="Glutaredoxin"/>
    <property type="match status" value="1"/>
</dbReference>
<dbReference type="AlphaFoldDB" id="A0A1H3J4Q4"/>
<accession>A0A1H3J4Q4</accession>
<evidence type="ECO:0000259" key="3">
    <source>
        <dbReference type="Pfam" id="PF00462"/>
    </source>
</evidence>
<feature type="domain" description="Glutaredoxin" evidence="3">
    <location>
        <begin position="89"/>
        <end position="146"/>
    </location>
</feature>
<dbReference type="InterPro" id="IPR025392">
    <property type="entry name" value="DUF4124"/>
</dbReference>
<feature type="region of interest" description="Disordered" evidence="1">
    <location>
        <begin position="170"/>
        <end position="229"/>
    </location>
</feature>
<feature type="chain" id="PRO_5010176153" evidence="2">
    <location>
        <begin position="33"/>
        <end position="229"/>
    </location>
</feature>
<dbReference type="Proteomes" id="UP000183417">
    <property type="component" value="Unassembled WGS sequence"/>
</dbReference>
<dbReference type="InterPro" id="IPR002109">
    <property type="entry name" value="Glutaredoxin"/>
</dbReference>
<dbReference type="RefSeq" id="WP_046239221.1">
    <property type="nucleotide sequence ID" value="NZ_CP141274.1"/>
</dbReference>
<sequence>MQSSPSLGHGALRHLMPCLALACLAAALPAAAQQVYRIVGPDGKVTFSDRPAQSAQPQAAPAAQAVAGASDSNAGLPYALRQIASRFPVTLYSSSDCTPCDSARQLLQSRGIPYAERLVQTEADAAALNKLSGQTGLPFATIGKQFLTGFSSSEWTQYLDAAGYPASSQLPAQYKRPPAQPLTTPKPAAPAASAPAAAPTAEEQANRRAPIPAPAPGARTSDNPAGLSF</sequence>
<feature type="compositionally biased region" description="Low complexity" evidence="1">
    <location>
        <begin position="181"/>
        <end position="201"/>
    </location>
</feature>
<dbReference type="GeneID" id="94692084"/>
<evidence type="ECO:0000313" key="6">
    <source>
        <dbReference type="Proteomes" id="UP000183417"/>
    </source>
</evidence>
<dbReference type="Pfam" id="PF13511">
    <property type="entry name" value="DUF4124"/>
    <property type="match status" value="1"/>
</dbReference>
<feature type="signal peptide" evidence="2">
    <location>
        <begin position="1"/>
        <end position="32"/>
    </location>
</feature>
<protein>
    <submittedName>
        <fullName evidence="5">Glutaredoxin</fullName>
    </submittedName>
</protein>
<name>A0A1H3J4Q4_9BURK</name>
<dbReference type="Gene3D" id="3.40.30.10">
    <property type="entry name" value="Glutaredoxin"/>
    <property type="match status" value="1"/>
</dbReference>
<dbReference type="SUPFAM" id="SSF52833">
    <property type="entry name" value="Thioredoxin-like"/>
    <property type="match status" value="1"/>
</dbReference>
<evidence type="ECO:0000313" key="5">
    <source>
        <dbReference type="EMBL" id="SDY34529.1"/>
    </source>
</evidence>
<dbReference type="InterPro" id="IPR036249">
    <property type="entry name" value="Thioredoxin-like_sf"/>
</dbReference>
<proteinExistence type="predicted"/>
<keyword evidence="2" id="KW-0732">Signal</keyword>
<reference evidence="5 6" key="1">
    <citation type="submission" date="2016-10" db="EMBL/GenBank/DDBJ databases">
        <authorList>
            <person name="de Groot N.N."/>
        </authorList>
    </citation>
    <scope>NUCLEOTIDE SEQUENCE [LARGE SCALE GENOMIC DNA]</scope>
    <source>
        <strain evidence="5 6">LMG 24775</strain>
    </source>
</reference>
<organism evidence="5 6">
    <name type="scientific">Delftia lacustris</name>
    <dbReference type="NCBI Taxonomy" id="558537"/>
    <lineage>
        <taxon>Bacteria</taxon>
        <taxon>Pseudomonadati</taxon>
        <taxon>Pseudomonadota</taxon>
        <taxon>Betaproteobacteria</taxon>
        <taxon>Burkholderiales</taxon>
        <taxon>Comamonadaceae</taxon>
        <taxon>Delftia</taxon>
    </lineage>
</organism>
<dbReference type="CDD" id="cd02976">
    <property type="entry name" value="NrdH"/>
    <property type="match status" value="1"/>
</dbReference>
<dbReference type="PROSITE" id="PS51354">
    <property type="entry name" value="GLUTAREDOXIN_2"/>
    <property type="match status" value="1"/>
</dbReference>
<dbReference type="EMBL" id="FNPE01000004">
    <property type="protein sequence ID" value="SDY34529.1"/>
    <property type="molecule type" value="Genomic_DNA"/>
</dbReference>
<feature type="domain" description="DUF4124" evidence="4">
    <location>
        <begin position="22"/>
        <end position="61"/>
    </location>
</feature>
<evidence type="ECO:0000259" key="4">
    <source>
        <dbReference type="Pfam" id="PF13511"/>
    </source>
</evidence>
<gene>
    <name evidence="5" type="ORF">SAMN05421547_10481</name>
</gene>